<keyword evidence="3" id="KW-1185">Reference proteome</keyword>
<feature type="transmembrane region" description="Helical" evidence="1">
    <location>
        <begin position="234"/>
        <end position="254"/>
    </location>
</feature>
<feature type="transmembrane region" description="Helical" evidence="1">
    <location>
        <begin position="127"/>
        <end position="144"/>
    </location>
</feature>
<comment type="caution">
    <text evidence="2">The sequence shown here is derived from an EMBL/GenBank/DDBJ whole genome shotgun (WGS) entry which is preliminary data.</text>
</comment>
<dbReference type="EMBL" id="JBGFTU010000029">
    <property type="protein sequence ID" value="MEZ0166816.1"/>
    <property type="molecule type" value="Genomic_DNA"/>
</dbReference>
<gene>
    <name evidence="2" type="ORF">AB2L27_18840</name>
</gene>
<evidence type="ECO:0000313" key="3">
    <source>
        <dbReference type="Proteomes" id="UP001565927"/>
    </source>
</evidence>
<sequence>MTSGGDVMAAVFVELGLRLAAWYLRALHRSWRVVSRWMRPRRCTDPHVERLQAWRSWLGYGSVVVAVAASRDVHADIAGGLLEGALLGFALKAVVAVPVFLVGIAVVAVRSHGTQRRDRLAPTVRPFLLLLAVVGVPSLCVGAIDRVQHLPAGSAASSVVQPVLLGGGIVLYLLFPFLLAGAAAVLVHGVRHLFCAGDVHPLLPSILAFVVALASGAENVDQALQPSVGVEHTLSLLGVGGSLTVLGLTVYEHLRLRRLGWRWSDLRVPITDLPRNHPLRRRA</sequence>
<protein>
    <submittedName>
        <fullName evidence="2">Uncharacterized protein</fullName>
    </submittedName>
</protein>
<dbReference type="Proteomes" id="UP001565927">
    <property type="component" value="Unassembled WGS sequence"/>
</dbReference>
<keyword evidence="1" id="KW-0812">Transmembrane</keyword>
<name>A0ABV4H5F7_9ACTN</name>
<reference evidence="2 3" key="1">
    <citation type="submission" date="2024-07" db="EMBL/GenBank/DDBJ databases">
        <authorList>
            <person name="Thanompreechachai J."/>
            <person name="Duangmal K."/>
        </authorList>
    </citation>
    <scope>NUCLEOTIDE SEQUENCE [LARGE SCALE GENOMIC DNA]</scope>
    <source>
        <strain evidence="2 3">LSe6-4</strain>
    </source>
</reference>
<keyword evidence="1" id="KW-1133">Transmembrane helix</keyword>
<proteinExistence type="predicted"/>
<feature type="transmembrane region" description="Helical" evidence="1">
    <location>
        <begin position="164"/>
        <end position="186"/>
    </location>
</feature>
<organism evidence="2 3">
    <name type="scientific">Kineococcus halophytocola</name>
    <dbReference type="NCBI Taxonomy" id="3234027"/>
    <lineage>
        <taxon>Bacteria</taxon>
        <taxon>Bacillati</taxon>
        <taxon>Actinomycetota</taxon>
        <taxon>Actinomycetes</taxon>
        <taxon>Kineosporiales</taxon>
        <taxon>Kineosporiaceae</taxon>
        <taxon>Kineococcus</taxon>
    </lineage>
</organism>
<evidence type="ECO:0000256" key="1">
    <source>
        <dbReference type="SAM" id="Phobius"/>
    </source>
</evidence>
<dbReference type="RefSeq" id="WP_370443025.1">
    <property type="nucleotide sequence ID" value="NZ_JBGFTU010000029.1"/>
</dbReference>
<feature type="transmembrane region" description="Helical" evidence="1">
    <location>
        <begin position="85"/>
        <end position="107"/>
    </location>
</feature>
<evidence type="ECO:0000313" key="2">
    <source>
        <dbReference type="EMBL" id="MEZ0166816.1"/>
    </source>
</evidence>
<feature type="transmembrane region" description="Helical" evidence="1">
    <location>
        <begin position="193"/>
        <end position="214"/>
    </location>
</feature>
<keyword evidence="1" id="KW-0472">Membrane</keyword>
<accession>A0ABV4H5F7</accession>